<dbReference type="AlphaFoldDB" id="A0A2R5FUJ5"/>
<name>A0A2R5FUJ5_NOSCO</name>
<evidence type="ECO:0000313" key="2">
    <source>
        <dbReference type="Proteomes" id="UP000245124"/>
    </source>
</evidence>
<organism evidence="1 2">
    <name type="scientific">Nostoc commune NIES-4072</name>
    <dbReference type="NCBI Taxonomy" id="2005467"/>
    <lineage>
        <taxon>Bacteria</taxon>
        <taxon>Bacillati</taxon>
        <taxon>Cyanobacteriota</taxon>
        <taxon>Cyanophyceae</taxon>
        <taxon>Nostocales</taxon>
        <taxon>Nostocaceae</taxon>
        <taxon>Nostoc</taxon>
    </lineage>
</organism>
<proteinExistence type="predicted"/>
<dbReference type="Proteomes" id="UP000245124">
    <property type="component" value="Unassembled WGS sequence"/>
</dbReference>
<comment type="caution">
    <text evidence="1">The sequence shown here is derived from an EMBL/GenBank/DDBJ whole genome shotgun (WGS) entry which is preliminary data.</text>
</comment>
<evidence type="ECO:0000313" key="1">
    <source>
        <dbReference type="EMBL" id="GBG22430.1"/>
    </source>
</evidence>
<gene>
    <name evidence="1" type="ORF">NIES4072_61410</name>
</gene>
<accession>A0A2R5FUJ5</accession>
<protein>
    <submittedName>
        <fullName evidence="1">Uncharacterized protein</fullName>
    </submittedName>
</protein>
<reference evidence="1 2" key="1">
    <citation type="submission" date="2017-06" db="EMBL/GenBank/DDBJ databases">
        <title>Genome sequencing of cyanobaciteial culture collection at National Institute for Environmental Studies (NIES).</title>
        <authorList>
            <person name="Hirose Y."/>
            <person name="Shimura Y."/>
            <person name="Fujisawa T."/>
            <person name="Nakamura Y."/>
            <person name="Kawachi M."/>
        </authorList>
    </citation>
    <scope>NUCLEOTIDE SEQUENCE [LARGE SCALE GENOMIC DNA]</scope>
    <source>
        <strain evidence="1 2">NIES-4072</strain>
    </source>
</reference>
<dbReference type="EMBL" id="BDUD01000001">
    <property type="protein sequence ID" value="GBG22430.1"/>
    <property type="molecule type" value="Genomic_DNA"/>
</dbReference>
<keyword evidence="2" id="KW-1185">Reference proteome</keyword>
<sequence>MPHHWEHPVLEDLPFMGKCKGKELCAIADNEPRETVDSVNHILSIRCAYLNGLLAI</sequence>